<feature type="region of interest" description="Disordered" evidence="1">
    <location>
        <begin position="26"/>
        <end position="90"/>
    </location>
</feature>
<accession>A0ABP6X776</accession>
<evidence type="ECO:0000313" key="3">
    <source>
        <dbReference type="EMBL" id="GAA3562085.1"/>
    </source>
</evidence>
<organism evidence="3 4">
    <name type="scientific">Microlunatus spumicola</name>
    <dbReference type="NCBI Taxonomy" id="81499"/>
    <lineage>
        <taxon>Bacteria</taxon>
        <taxon>Bacillati</taxon>
        <taxon>Actinomycetota</taxon>
        <taxon>Actinomycetes</taxon>
        <taxon>Propionibacteriales</taxon>
        <taxon>Propionibacteriaceae</taxon>
        <taxon>Microlunatus</taxon>
    </lineage>
</organism>
<protein>
    <recommendedName>
        <fullName evidence="5">DUF1707 domain-containing protein</fullName>
    </recommendedName>
</protein>
<feature type="transmembrane region" description="Helical" evidence="2">
    <location>
        <begin position="104"/>
        <end position="123"/>
    </location>
</feature>
<evidence type="ECO:0000313" key="4">
    <source>
        <dbReference type="Proteomes" id="UP001500767"/>
    </source>
</evidence>
<keyword evidence="2" id="KW-0472">Membrane</keyword>
<keyword evidence="2" id="KW-1133">Transmembrane helix</keyword>
<evidence type="ECO:0000256" key="1">
    <source>
        <dbReference type="SAM" id="MobiDB-lite"/>
    </source>
</evidence>
<sequence length="163" mass="17326">MAERDDDREAIDRAFAELVAGYHLTADRPDEPRRTLELTSELTTTDEGRSETAEPAETFVLPSRPEPPVAPGVRSWTPPPPPAGDDRYVPDPLPPLARPGAPALVGWTGVLFAAVVVLAAGFGLNLPAWLGWLAVTGFIVGAVVLLTQLPRHRPPDAGDGAVL</sequence>
<name>A0ABP6X776_9ACTN</name>
<dbReference type="Proteomes" id="UP001500767">
    <property type="component" value="Unassembled WGS sequence"/>
</dbReference>
<gene>
    <name evidence="3" type="ORF">GCM10022197_17130</name>
</gene>
<keyword evidence="2" id="KW-0812">Transmembrane</keyword>
<keyword evidence="4" id="KW-1185">Reference proteome</keyword>
<comment type="caution">
    <text evidence="3">The sequence shown here is derived from an EMBL/GenBank/DDBJ whole genome shotgun (WGS) entry which is preliminary data.</text>
</comment>
<feature type="compositionally biased region" description="Basic and acidic residues" evidence="1">
    <location>
        <begin position="26"/>
        <end position="36"/>
    </location>
</feature>
<reference evidence="4" key="1">
    <citation type="journal article" date="2019" name="Int. J. Syst. Evol. Microbiol.">
        <title>The Global Catalogue of Microorganisms (GCM) 10K type strain sequencing project: providing services to taxonomists for standard genome sequencing and annotation.</title>
        <authorList>
            <consortium name="The Broad Institute Genomics Platform"/>
            <consortium name="The Broad Institute Genome Sequencing Center for Infectious Disease"/>
            <person name="Wu L."/>
            <person name="Ma J."/>
        </authorList>
    </citation>
    <scope>NUCLEOTIDE SEQUENCE [LARGE SCALE GENOMIC DNA]</scope>
    <source>
        <strain evidence="4">JCM 16540</strain>
    </source>
</reference>
<proteinExistence type="predicted"/>
<evidence type="ECO:0008006" key="5">
    <source>
        <dbReference type="Google" id="ProtNLM"/>
    </source>
</evidence>
<evidence type="ECO:0000256" key="2">
    <source>
        <dbReference type="SAM" id="Phobius"/>
    </source>
</evidence>
<dbReference type="RefSeq" id="WP_204911373.1">
    <property type="nucleotide sequence ID" value="NZ_BAAAYR010000001.1"/>
</dbReference>
<dbReference type="EMBL" id="BAAAYR010000001">
    <property type="protein sequence ID" value="GAA3562085.1"/>
    <property type="molecule type" value="Genomic_DNA"/>
</dbReference>
<feature type="transmembrane region" description="Helical" evidence="2">
    <location>
        <begin position="129"/>
        <end position="147"/>
    </location>
</feature>